<dbReference type="Gene3D" id="2.60.120.260">
    <property type="entry name" value="Galactose-binding domain-like"/>
    <property type="match status" value="1"/>
</dbReference>
<evidence type="ECO:0000256" key="2">
    <source>
        <dbReference type="SAM" id="SignalP"/>
    </source>
</evidence>
<organism evidence="4 5">
    <name type="scientific">Clavelina lepadiformis</name>
    <name type="common">Light-bulb sea squirt</name>
    <name type="synonym">Ascidia lepadiformis</name>
    <dbReference type="NCBI Taxonomy" id="159417"/>
    <lineage>
        <taxon>Eukaryota</taxon>
        <taxon>Metazoa</taxon>
        <taxon>Chordata</taxon>
        <taxon>Tunicata</taxon>
        <taxon>Ascidiacea</taxon>
        <taxon>Aplousobranchia</taxon>
        <taxon>Clavelinidae</taxon>
        <taxon>Clavelina</taxon>
    </lineage>
</organism>
<dbReference type="PANTHER" id="PTHR24543">
    <property type="entry name" value="MULTICOPPER OXIDASE-RELATED"/>
    <property type="match status" value="1"/>
</dbReference>
<dbReference type="InterPro" id="IPR000421">
    <property type="entry name" value="FA58C"/>
</dbReference>
<feature type="compositionally biased region" description="Low complexity" evidence="1">
    <location>
        <begin position="45"/>
        <end position="63"/>
    </location>
</feature>
<feature type="signal peptide" evidence="2">
    <location>
        <begin position="1"/>
        <end position="22"/>
    </location>
</feature>
<proteinExistence type="predicted"/>
<evidence type="ECO:0000256" key="1">
    <source>
        <dbReference type="SAM" id="MobiDB-lite"/>
    </source>
</evidence>
<dbReference type="Gene3D" id="1.20.5.320">
    <property type="entry name" value="6-Phosphogluconate Dehydrogenase, domain 3"/>
    <property type="match status" value="1"/>
</dbReference>
<keyword evidence="5" id="KW-1185">Reference proteome</keyword>
<keyword evidence="2" id="KW-0732">Signal</keyword>
<feature type="chain" id="PRO_5046609790" description="F5/8 type C domain-containing protein" evidence="2">
    <location>
        <begin position="23"/>
        <end position="258"/>
    </location>
</feature>
<dbReference type="Proteomes" id="UP001642483">
    <property type="component" value="Unassembled WGS sequence"/>
</dbReference>
<dbReference type="PROSITE" id="PS50022">
    <property type="entry name" value="FA58C_3"/>
    <property type="match status" value="1"/>
</dbReference>
<feature type="region of interest" description="Disordered" evidence="1">
    <location>
        <begin position="39"/>
        <end position="70"/>
    </location>
</feature>
<dbReference type="EMBL" id="CAWYQH010000152">
    <property type="protein sequence ID" value="CAK8695856.1"/>
    <property type="molecule type" value="Genomic_DNA"/>
</dbReference>
<gene>
    <name evidence="4" type="ORF">CVLEPA_LOCUS29071</name>
</gene>
<evidence type="ECO:0000259" key="3">
    <source>
        <dbReference type="PROSITE" id="PS50022"/>
    </source>
</evidence>
<dbReference type="PANTHER" id="PTHR24543:SF325">
    <property type="entry name" value="F5_8 TYPE C DOMAIN-CONTAINING PROTEIN"/>
    <property type="match status" value="1"/>
</dbReference>
<accession>A0ABP0GVV8</accession>
<evidence type="ECO:0000313" key="4">
    <source>
        <dbReference type="EMBL" id="CAK8695856.1"/>
    </source>
</evidence>
<evidence type="ECO:0000313" key="5">
    <source>
        <dbReference type="Proteomes" id="UP001642483"/>
    </source>
</evidence>
<reference evidence="4 5" key="1">
    <citation type="submission" date="2024-02" db="EMBL/GenBank/DDBJ databases">
        <authorList>
            <person name="Daric V."/>
            <person name="Darras S."/>
        </authorList>
    </citation>
    <scope>NUCLEOTIDE SEQUENCE [LARGE SCALE GENOMIC DNA]</scope>
</reference>
<sequence>MALFIRVYFVFIFLVFVTSVQGQGEQICLNLQREPLERPLPVIHQGPPGRRGPQGATGPQGTRGNSGPPGQCVCDLSEVEQLRERLNDISGRYERVERIIRNVMDHIGRVEVCPLGIKSGRVQDADMTSSSVYSSSYAAHRGRLDESGVWIALSSNNKRGAWIQVDMKVNTTLTGVVTQGRHSTNQWVTRYKISFGNFPDELEFIQDDDGNDMIFEGNTDDNSHVLNIFSHPITARYVRLVVWYFTTHISMRIEYVTC</sequence>
<dbReference type="SMART" id="SM00231">
    <property type="entry name" value="FA58C"/>
    <property type="match status" value="1"/>
</dbReference>
<dbReference type="InterPro" id="IPR008979">
    <property type="entry name" value="Galactose-bd-like_sf"/>
</dbReference>
<comment type="caution">
    <text evidence="4">The sequence shown here is derived from an EMBL/GenBank/DDBJ whole genome shotgun (WGS) entry which is preliminary data.</text>
</comment>
<feature type="domain" description="F5/8 type C" evidence="3">
    <location>
        <begin position="110"/>
        <end position="258"/>
    </location>
</feature>
<dbReference type="CDD" id="cd00057">
    <property type="entry name" value="FA58C"/>
    <property type="match status" value="1"/>
</dbReference>
<dbReference type="Pfam" id="PF00754">
    <property type="entry name" value="F5_F8_type_C"/>
    <property type="match status" value="1"/>
</dbReference>
<protein>
    <recommendedName>
        <fullName evidence="3">F5/8 type C domain-containing protein</fullName>
    </recommendedName>
</protein>
<name>A0ABP0GVV8_CLALP</name>
<dbReference type="SUPFAM" id="SSF49785">
    <property type="entry name" value="Galactose-binding domain-like"/>
    <property type="match status" value="1"/>
</dbReference>